<proteinExistence type="inferred from homology"/>
<feature type="domain" description="CCAAT-binding factor" evidence="7">
    <location>
        <begin position="645"/>
        <end position="819"/>
    </location>
</feature>
<keyword evidence="3" id="KW-0175">Coiled coil</keyword>
<feature type="compositionally biased region" description="Basic and acidic residues" evidence="6">
    <location>
        <begin position="31"/>
        <end position="50"/>
    </location>
</feature>
<feature type="region of interest" description="Disordered" evidence="6">
    <location>
        <begin position="106"/>
        <end position="203"/>
    </location>
</feature>
<evidence type="ECO:0000256" key="2">
    <source>
        <dbReference type="ARBA" id="ARBA00007797"/>
    </source>
</evidence>
<dbReference type="PIRSF" id="PIRSF028977">
    <property type="entry name" value="Nucleolar_complex_p3"/>
    <property type="match status" value="1"/>
</dbReference>
<keyword evidence="4" id="KW-0539">Nucleus</keyword>
<evidence type="ECO:0000256" key="5">
    <source>
        <dbReference type="PIRNR" id="PIRNR028977"/>
    </source>
</evidence>
<gene>
    <name evidence="9" type="ORF">GFSPODELE1_LOCUS5158</name>
</gene>
<dbReference type="Proteomes" id="UP001497453">
    <property type="component" value="Chromosome 3"/>
</dbReference>
<accession>A0ABP1DDV4</accession>
<feature type="region of interest" description="Disordered" evidence="6">
    <location>
        <begin position="493"/>
        <end position="560"/>
    </location>
</feature>
<keyword evidence="5" id="KW-0690">Ribosome biogenesis</keyword>
<dbReference type="InterPro" id="IPR005612">
    <property type="entry name" value="CCAAT-binding_factor"/>
</dbReference>
<comment type="subcellular location">
    <subcellularLocation>
        <location evidence="1 5">Nucleus</location>
        <location evidence="1 5">Nucleolus</location>
    </subcellularLocation>
</comment>
<evidence type="ECO:0000313" key="10">
    <source>
        <dbReference type="Proteomes" id="UP001497453"/>
    </source>
</evidence>
<protein>
    <recommendedName>
        <fullName evidence="5">Nucleolar complex-associated protein 3</fullName>
    </recommendedName>
</protein>
<evidence type="ECO:0000256" key="6">
    <source>
        <dbReference type="SAM" id="MobiDB-lite"/>
    </source>
</evidence>
<feature type="compositionally biased region" description="Basic and acidic residues" evidence="6">
    <location>
        <begin position="189"/>
        <end position="203"/>
    </location>
</feature>
<dbReference type="Pfam" id="PF07540">
    <property type="entry name" value="NOC3p"/>
    <property type="match status" value="1"/>
</dbReference>
<dbReference type="EMBL" id="OZ037946">
    <property type="protein sequence ID" value="CAL1704829.1"/>
    <property type="molecule type" value="Genomic_DNA"/>
</dbReference>
<feature type="compositionally biased region" description="Acidic residues" evidence="6">
    <location>
        <begin position="229"/>
        <end position="241"/>
    </location>
</feature>
<evidence type="ECO:0000259" key="8">
    <source>
        <dbReference type="Pfam" id="PF07540"/>
    </source>
</evidence>
<evidence type="ECO:0000256" key="1">
    <source>
        <dbReference type="ARBA" id="ARBA00004604"/>
    </source>
</evidence>
<dbReference type="PANTHER" id="PTHR14428:SF5">
    <property type="entry name" value="NUCLEOLAR COMPLEX PROTEIN 3 HOMOLOG"/>
    <property type="match status" value="1"/>
</dbReference>
<reference evidence="10" key="1">
    <citation type="submission" date="2024-04" db="EMBL/GenBank/DDBJ databases">
        <authorList>
            <person name="Shaw F."/>
            <person name="Minotto A."/>
        </authorList>
    </citation>
    <scope>NUCLEOTIDE SEQUENCE [LARGE SCALE GENOMIC DNA]</scope>
</reference>
<dbReference type="PANTHER" id="PTHR14428">
    <property type="entry name" value="NUCLEOLAR COMPLEX PROTEIN 3"/>
    <property type="match status" value="1"/>
</dbReference>
<feature type="region of interest" description="Disordered" evidence="6">
    <location>
        <begin position="224"/>
        <end position="253"/>
    </location>
</feature>
<sequence length="829" mass="93206">MIFYLQMVVKNQKKRPAQSSQGPSKKRKVAATRDKPAKKAKGKGKEKAIDKSFIPIPSTHDDDEVNLSDQDLEFFEEFSGGARFLTSLDEKGIAKSKKEITRLHQLRKPVRAQIKDDLPSIHSDDEDLEEEDWSSGIGIEDDDLSIPSPEEEHDGASTSSSSQVDRQKGGESDSDVEMPYESIPRKRRPEWESESDKDAGIDRLPIKLANGRVEKANGKVYLPKKEKVEESEDEYSEEEQEQFPQPGVEDVSTGARFGRPAVVDVIGLKSRKARVQLAKEQIAGICQEIVADPENSLGLLRRLNTFSLSEISTPSRPEPLPNDPVIRKLTFLSQLAVFKDIIPGYRIRALTDKEKAEKVSQMVQRTRDWEQGLVGAYQAYLRTLDAEIKAKSELAEVALKCMCTLLSDVTHFNFRVNLMSTIVAFLSRKSWDKNSDLCLNTIIKVFRADLTGVPSLEVVRLLNRMIKERRFSVHPEVLSCLLHLRLKSELGVRSSDSRADRPEEQNGKKYAKGRAAGRRAKGKATDQPHLSKKAKKALKERQEIQKEMREAAAEVDKEERESNHTETLKLLFVLYFRILKNPHPTPLLPAALLGISKFAHLVNIDFFKDLMKVLKELMHRRSDNEEGSNPPGHVPRGIKEVQHQLLCIMTAFELLSGQGEALDIDLGDFINGLYAMIPSLSLMPHIETSPSTEFKSDIRVSKPLSTSEMLFRALQLAFSPRASVAASPPWRSAAFAKRLLTASLHWPPTTILRGLEFVGGLLERDSKLEALLSTDDRSVNGVYRPDLDDPQLCNPFGTSFWELHLLSQKHWDSSVRVAAKKLLDFTPAS</sequence>
<evidence type="ECO:0000313" key="9">
    <source>
        <dbReference type="EMBL" id="CAL1704829.1"/>
    </source>
</evidence>
<organism evidence="9 10">
    <name type="scientific">Somion occarium</name>
    <dbReference type="NCBI Taxonomy" id="3059160"/>
    <lineage>
        <taxon>Eukaryota</taxon>
        <taxon>Fungi</taxon>
        <taxon>Dikarya</taxon>
        <taxon>Basidiomycota</taxon>
        <taxon>Agaricomycotina</taxon>
        <taxon>Agaricomycetes</taxon>
        <taxon>Polyporales</taxon>
        <taxon>Cerrenaceae</taxon>
        <taxon>Somion</taxon>
    </lineage>
</organism>
<feature type="compositionally biased region" description="Basic residues" evidence="6">
    <location>
        <begin position="509"/>
        <end position="522"/>
    </location>
</feature>
<comment type="function">
    <text evidence="5">Required for synthesis of 60S ribosomal subunits and the transport of pre-ribosomes from the nucleoplasm to the cytoplasm.</text>
</comment>
<dbReference type="InterPro" id="IPR016903">
    <property type="entry name" value="Nucleolar_cplx-assoc_3"/>
</dbReference>
<dbReference type="Pfam" id="PF03914">
    <property type="entry name" value="CBF"/>
    <property type="match status" value="1"/>
</dbReference>
<feature type="compositionally biased region" description="Basic and acidic residues" evidence="6">
    <location>
        <begin position="537"/>
        <end position="560"/>
    </location>
</feature>
<comment type="similarity">
    <text evidence="2 5">Belongs to the CBF/MAK21 family.</text>
</comment>
<name>A0ABP1DDV4_9APHY</name>
<feature type="domain" description="Nucleolar complex-associated protein 3 N-terminal" evidence="8">
    <location>
        <begin position="278"/>
        <end position="380"/>
    </location>
</feature>
<dbReference type="InterPro" id="IPR011501">
    <property type="entry name" value="Noc3_N"/>
</dbReference>
<feature type="compositionally biased region" description="Acidic residues" evidence="6">
    <location>
        <begin position="124"/>
        <end position="153"/>
    </location>
</feature>
<feature type="compositionally biased region" description="Basic and acidic residues" evidence="6">
    <location>
        <begin position="113"/>
        <end position="123"/>
    </location>
</feature>
<keyword evidence="10" id="KW-1185">Reference proteome</keyword>
<evidence type="ECO:0000256" key="4">
    <source>
        <dbReference type="ARBA" id="ARBA00023242"/>
    </source>
</evidence>
<evidence type="ECO:0000259" key="7">
    <source>
        <dbReference type="Pfam" id="PF03914"/>
    </source>
</evidence>
<feature type="region of interest" description="Disordered" evidence="6">
    <location>
        <begin position="11"/>
        <end position="64"/>
    </location>
</feature>
<feature type="compositionally biased region" description="Basic and acidic residues" evidence="6">
    <location>
        <begin position="493"/>
        <end position="507"/>
    </location>
</feature>
<evidence type="ECO:0000256" key="3">
    <source>
        <dbReference type="ARBA" id="ARBA00023054"/>
    </source>
</evidence>